<protein>
    <submittedName>
        <fullName evidence="1">Uncharacterized protein</fullName>
    </submittedName>
</protein>
<name>A0ACA9YG33_9ASCO</name>
<sequence>MFDFVSTIKNQSIFTNYLDKIIPDGERINPASNKLVIVKNRDVFYAVENIIRCCTINSQTKNYRILNTVNFAIEEINGSPQGTYLYATDFKNLIVCEIPDKLYAKENKIITSSYKFNIIGTIKKVIWCSLHRGLVVLSNDNVVRMYKFENPNPILTVDLNDQVKESVTSISFGSNDNLIGSMTLYITTSSKVYAIYPFLPEDIDTDVESIDLAIKETNELLKYVSSLYERDDLIKSIEDQLNLLKFMKDEGKVKSNLNKPCVQGPLIDLEMKINDISLIGSNKNVSMLAVVGNEDTTIKYLSQLKPLVMKFENSSSLVSHIYGNAIITKDVHEHYEKPSQGFGYIDDSESDDEEEEFHFWKNNFISIDLLTTDILNETIKDPKIILTDKLLIKGSNGSVIVSNDWIKMFYNYLSYDIVNCYQFITQTESIALISDDITFTGDYVITINNDKPELNKISEPEIINDKLILKDTVIEVKNDRPQDTLIEQIEAMTKSLTNINIDTINDKDDDLSLLKKVNSFSVDSIKKIVQYSKILITLNYKVTNEIKELTNQVHLLEDIKVIEISDEKLKKLDTLKSRQKDLSVRLKKLHSKLTNKIEEIKIQKNVPLSNTEQAWVQEIEVLTKNDPSKNIKDLENQVNLIKSKFNQRLESKISVKELALLKNIFKDQSDRLNGLKNSFESLISDVNA</sequence>
<dbReference type="Proteomes" id="UP001152531">
    <property type="component" value="Unassembled WGS sequence"/>
</dbReference>
<gene>
    <name evidence="1" type="ORF">CLIB1444_22S00672</name>
</gene>
<evidence type="ECO:0000313" key="1">
    <source>
        <dbReference type="EMBL" id="CAH6723896.1"/>
    </source>
</evidence>
<organism evidence="1 2">
    <name type="scientific">[Candida] jaroonii</name>
    <dbReference type="NCBI Taxonomy" id="467808"/>
    <lineage>
        <taxon>Eukaryota</taxon>
        <taxon>Fungi</taxon>
        <taxon>Dikarya</taxon>
        <taxon>Ascomycota</taxon>
        <taxon>Saccharomycotina</taxon>
        <taxon>Pichiomycetes</taxon>
        <taxon>Debaryomycetaceae</taxon>
        <taxon>Yamadazyma</taxon>
    </lineage>
</organism>
<reference evidence="1" key="1">
    <citation type="submission" date="2022-06" db="EMBL/GenBank/DDBJ databases">
        <authorList>
            <person name="Legras J.-L."/>
            <person name="Devillers H."/>
            <person name="Grondin C."/>
        </authorList>
    </citation>
    <scope>NUCLEOTIDE SEQUENCE</scope>
    <source>
        <strain evidence="1">CLIB 1444</strain>
    </source>
</reference>
<accession>A0ACA9YG33</accession>
<keyword evidence="2" id="KW-1185">Reference proteome</keyword>
<proteinExistence type="predicted"/>
<evidence type="ECO:0000313" key="2">
    <source>
        <dbReference type="Proteomes" id="UP001152531"/>
    </source>
</evidence>
<dbReference type="EMBL" id="CALSDN010000022">
    <property type="protein sequence ID" value="CAH6723896.1"/>
    <property type="molecule type" value="Genomic_DNA"/>
</dbReference>
<comment type="caution">
    <text evidence="1">The sequence shown here is derived from an EMBL/GenBank/DDBJ whole genome shotgun (WGS) entry which is preliminary data.</text>
</comment>